<feature type="active site" evidence="11">
    <location>
        <position position="348"/>
    </location>
</feature>
<keyword evidence="13" id="KW-0961">Cell wall biogenesis/degradation</keyword>
<evidence type="ECO:0000256" key="11">
    <source>
        <dbReference type="PROSITE-ProRule" id="PRU10040"/>
    </source>
</evidence>
<evidence type="ECO:0000256" key="10">
    <source>
        <dbReference type="ARBA" id="ARBA00057335"/>
    </source>
</evidence>
<evidence type="ECO:0000313" key="16">
    <source>
        <dbReference type="Proteomes" id="UP001055439"/>
    </source>
</evidence>
<dbReference type="CDD" id="cd00340">
    <property type="entry name" value="GSH_Peroxidase"/>
    <property type="match status" value="1"/>
</dbReference>
<dbReference type="InterPro" id="IPR033131">
    <property type="entry name" value="Pectinesterase_Asp_AS"/>
</dbReference>
<keyword evidence="13" id="KW-0964">Secreted</keyword>
<dbReference type="Pfam" id="PF00255">
    <property type="entry name" value="GSHPx"/>
    <property type="match status" value="1"/>
</dbReference>
<evidence type="ECO:0000313" key="15">
    <source>
        <dbReference type="EMBL" id="URE03390.1"/>
    </source>
</evidence>
<proteinExistence type="inferred from homology"/>
<dbReference type="Proteomes" id="UP001055439">
    <property type="component" value="Chromosome 5"/>
</dbReference>
<keyword evidence="8" id="KW-0325">Glycoprotein</keyword>
<dbReference type="PROSITE" id="PS00800">
    <property type="entry name" value="PECTINESTERASE_1"/>
    <property type="match status" value="1"/>
</dbReference>
<name>A0A9E7FWT5_9LILI</name>
<evidence type="ECO:0000256" key="7">
    <source>
        <dbReference type="ARBA" id="ARBA00023085"/>
    </source>
</evidence>
<dbReference type="SUPFAM" id="SSF51126">
    <property type="entry name" value="Pectin lyase-like"/>
    <property type="match status" value="1"/>
</dbReference>
<evidence type="ECO:0000256" key="6">
    <source>
        <dbReference type="ARBA" id="ARBA00023002"/>
    </source>
</evidence>
<feature type="domain" description="Pectinesterase catalytic" evidence="14">
    <location>
        <begin position="199"/>
        <end position="459"/>
    </location>
</feature>
<dbReference type="PROSITE" id="PS00460">
    <property type="entry name" value="GLUTATHIONE_PEROXID_1"/>
    <property type="match status" value="1"/>
</dbReference>
<dbReference type="InterPro" id="IPR036249">
    <property type="entry name" value="Thioredoxin-like_sf"/>
</dbReference>
<protein>
    <recommendedName>
        <fullName evidence="12 13">Multifunctional fusion protein</fullName>
    </recommendedName>
    <domain>
        <recommendedName>
            <fullName evidence="13">Pectinesterase</fullName>
            <ecNumber evidence="13">3.1.1.11</ecNumber>
        </recommendedName>
    </domain>
    <domain>
        <recommendedName>
            <fullName evidence="12">Glutathione peroxidase</fullName>
        </recommendedName>
    </domain>
</protein>
<comment type="catalytic activity">
    <reaction evidence="9 13">
        <text>[(1-&gt;4)-alpha-D-galacturonosyl methyl ester](n) + n H2O = [(1-&gt;4)-alpha-D-galacturonosyl](n) + n methanol + n H(+)</text>
        <dbReference type="Rhea" id="RHEA:22380"/>
        <dbReference type="Rhea" id="RHEA-COMP:14570"/>
        <dbReference type="Rhea" id="RHEA-COMP:14573"/>
        <dbReference type="ChEBI" id="CHEBI:15377"/>
        <dbReference type="ChEBI" id="CHEBI:15378"/>
        <dbReference type="ChEBI" id="CHEBI:17790"/>
        <dbReference type="ChEBI" id="CHEBI:140522"/>
        <dbReference type="ChEBI" id="CHEBI:140523"/>
        <dbReference type="EC" id="3.1.1.11"/>
    </reaction>
</comment>
<evidence type="ECO:0000256" key="3">
    <source>
        <dbReference type="ARBA" id="ARBA00008891"/>
    </source>
</evidence>
<evidence type="ECO:0000256" key="9">
    <source>
        <dbReference type="ARBA" id="ARBA00047928"/>
    </source>
</evidence>
<dbReference type="AlphaFoldDB" id="A0A9E7FWT5"/>
<keyword evidence="4 12" id="KW-0575">Peroxidase</keyword>
<evidence type="ECO:0000256" key="5">
    <source>
        <dbReference type="ARBA" id="ARBA00022801"/>
    </source>
</evidence>
<dbReference type="OrthoDB" id="2019149at2759"/>
<keyword evidence="6 12" id="KW-0560">Oxidoreductase</keyword>
<dbReference type="Gene3D" id="2.160.20.10">
    <property type="entry name" value="Single-stranded right-handed beta-helix, Pectin lyase-like"/>
    <property type="match status" value="1"/>
</dbReference>
<accession>A0A9E7FWT5</accession>
<dbReference type="Gene3D" id="3.40.30.10">
    <property type="entry name" value="Glutaredoxin"/>
    <property type="match status" value="1"/>
</dbReference>
<dbReference type="FunFam" id="3.40.30.10:FF:000025">
    <property type="entry name" value="Glutathione peroxidase"/>
    <property type="match status" value="1"/>
</dbReference>
<dbReference type="InterPro" id="IPR011050">
    <property type="entry name" value="Pectin_lyase_fold/virulence"/>
</dbReference>
<evidence type="ECO:0000256" key="8">
    <source>
        <dbReference type="ARBA" id="ARBA00023180"/>
    </source>
</evidence>
<dbReference type="SUPFAM" id="SSF52833">
    <property type="entry name" value="Thioredoxin-like"/>
    <property type="match status" value="1"/>
</dbReference>
<evidence type="ECO:0000256" key="4">
    <source>
        <dbReference type="ARBA" id="ARBA00022559"/>
    </source>
</evidence>
<keyword evidence="7 13" id="KW-0063">Aspartyl esterase</keyword>
<evidence type="ECO:0000256" key="12">
    <source>
        <dbReference type="RuleBase" id="RU000499"/>
    </source>
</evidence>
<dbReference type="GO" id="GO:0042545">
    <property type="term" value="P:cell wall modification"/>
    <property type="evidence" value="ECO:0007669"/>
    <property type="project" value="UniProtKB-UniRule"/>
</dbReference>
<reference evidence="15" key="1">
    <citation type="submission" date="2022-05" db="EMBL/GenBank/DDBJ databases">
        <title>The Musa troglodytarum L. genome provides insights into the mechanism of non-climacteric behaviour and enrichment of carotenoids.</title>
        <authorList>
            <person name="Wang J."/>
        </authorList>
    </citation>
    <scope>NUCLEOTIDE SEQUENCE</scope>
    <source>
        <tissue evidence="15">Leaf</tissue>
    </source>
</reference>
<keyword evidence="16" id="KW-1185">Reference proteome</keyword>
<dbReference type="GO" id="GO:0006979">
    <property type="term" value="P:response to oxidative stress"/>
    <property type="evidence" value="ECO:0007669"/>
    <property type="project" value="InterPro"/>
</dbReference>
<dbReference type="InterPro" id="IPR000070">
    <property type="entry name" value="Pectinesterase_cat"/>
</dbReference>
<comment type="function">
    <text evidence="10 13">Acts in the modification of cell walls via demethylesterification of cell wall pectin.</text>
</comment>
<dbReference type="InterPro" id="IPR029759">
    <property type="entry name" value="GPX_AS"/>
</dbReference>
<comment type="subcellular location">
    <subcellularLocation>
        <location evidence="13">Secreted</location>
        <location evidence="13">Cell wall</location>
    </subcellularLocation>
</comment>
<dbReference type="InterPro" id="IPR012334">
    <property type="entry name" value="Pectin_lyas_fold"/>
</dbReference>
<comment type="pathway">
    <text evidence="1 13">Glycan metabolism; pectin degradation; 2-dehydro-3-deoxy-D-gluconate from pectin: step 1/5.</text>
</comment>
<sequence>MGASQSALTETSIHQFTVKDGSGRDVDLGIYKDKVLLVVNVASKCGFTNSNYTQLTELYKKYKSKGCWVNSDFEILAFPCNQFLHQEPQTEQEIKDFACTRFKAEFPIFQKVKVNGPETVPVYKFLKASKPGFMGNRIKWNFTKFLIDKEGKVIGRYGTTKSPLSIEMQQFLRWWWLLLWALSCGVFSTDGAASITRVIIVDQSGQGSFTTLQSAIDSLPDGNSQWIQIYVKQGTYREKVFIPASKGFIVLQGEGPEKTVITWSADASRGGTMNSATFSVFANDFVARNIGFVNTFKSGSGSMQAIAALVGGDRNSFHGCAFIGYQDTLCDYLGRHYFDRCWIEGAIDFIFGFGQSIYNRCVLNSVDGGWLTAHAKMGADSPGGFVFKHCTIRATKMAYLGRAWNQHSTVVFHETSMPSTVRPEGWDAWHVMPNQYQTTFVEDGNIGAGSNTSGRVSWLKSLPPDQLQGFLSIGFLGPDRWLDKQP</sequence>
<dbReference type="PRINTS" id="PR01011">
    <property type="entry name" value="GLUTPROXDASE"/>
</dbReference>
<dbReference type="EMBL" id="CP097507">
    <property type="protein sequence ID" value="URE03390.1"/>
    <property type="molecule type" value="Genomic_DNA"/>
</dbReference>
<evidence type="ECO:0000256" key="1">
    <source>
        <dbReference type="ARBA" id="ARBA00005184"/>
    </source>
</evidence>
<dbReference type="InterPro" id="IPR018040">
    <property type="entry name" value="Pectinesterase_Tyr_AS"/>
</dbReference>
<dbReference type="PROSITE" id="PS51355">
    <property type="entry name" value="GLUTATHIONE_PEROXID_3"/>
    <property type="match status" value="1"/>
</dbReference>
<comment type="similarity">
    <text evidence="3">Belongs to the pectinesterase family.</text>
</comment>
<keyword evidence="13" id="KW-0134">Cell wall</keyword>
<dbReference type="EC" id="3.1.1.11" evidence="13"/>
<comment type="similarity">
    <text evidence="2 12">Belongs to the glutathione peroxidase family.</text>
</comment>
<dbReference type="GO" id="GO:0004601">
    <property type="term" value="F:peroxidase activity"/>
    <property type="evidence" value="ECO:0007669"/>
    <property type="project" value="UniProtKB-KW"/>
</dbReference>
<evidence type="ECO:0000256" key="13">
    <source>
        <dbReference type="RuleBase" id="RU000589"/>
    </source>
</evidence>
<dbReference type="FunFam" id="2.160.20.10:FF:000013">
    <property type="entry name" value="Pectinesterase"/>
    <property type="match status" value="1"/>
</dbReference>
<evidence type="ECO:0000256" key="2">
    <source>
        <dbReference type="ARBA" id="ARBA00006926"/>
    </source>
</evidence>
<dbReference type="InterPro" id="IPR029760">
    <property type="entry name" value="GPX_CS"/>
</dbReference>
<evidence type="ECO:0000259" key="14">
    <source>
        <dbReference type="Pfam" id="PF01095"/>
    </source>
</evidence>
<organism evidence="15 16">
    <name type="scientific">Musa troglodytarum</name>
    <name type="common">fe'i banana</name>
    <dbReference type="NCBI Taxonomy" id="320322"/>
    <lineage>
        <taxon>Eukaryota</taxon>
        <taxon>Viridiplantae</taxon>
        <taxon>Streptophyta</taxon>
        <taxon>Embryophyta</taxon>
        <taxon>Tracheophyta</taxon>
        <taxon>Spermatophyta</taxon>
        <taxon>Magnoliopsida</taxon>
        <taxon>Liliopsida</taxon>
        <taxon>Zingiberales</taxon>
        <taxon>Musaceae</taxon>
        <taxon>Musa</taxon>
    </lineage>
</organism>
<dbReference type="PROSITE" id="PS00503">
    <property type="entry name" value="PECTINESTERASE_2"/>
    <property type="match status" value="1"/>
</dbReference>
<dbReference type="InterPro" id="IPR000889">
    <property type="entry name" value="Glutathione_peroxidase"/>
</dbReference>
<dbReference type="GO" id="GO:0030599">
    <property type="term" value="F:pectinesterase activity"/>
    <property type="evidence" value="ECO:0007669"/>
    <property type="project" value="UniProtKB-UniRule"/>
</dbReference>
<dbReference type="PANTHER" id="PTHR31321:SF134">
    <property type="entry name" value="PECTINESTERASE"/>
    <property type="match status" value="1"/>
</dbReference>
<dbReference type="Pfam" id="PF01095">
    <property type="entry name" value="Pectinesterase"/>
    <property type="match status" value="1"/>
</dbReference>
<dbReference type="PANTHER" id="PTHR31321">
    <property type="entry name" value="ACYL-COA THIOESTER HYDROLASE YBHC-RELATED"/>
    <property type="match status" value="1"/>
</dbReference>
<keyword evidence="5 13" id="KW-0378">Hydrolase</keyword>
<gene>
    <name evidence="15" type="ORF">MUK42_20793</name>
</gene>
<dbReference type="PROSITE" id="PS00763">
    <property type="entry name" value="GLUTATHIONE_PEROXID_2"/>
    <property type="match status" value="1"/>
</dbReference>
<dbReference type="GO" id="GO:0045490">
    <property type="term" value="P:pectin catabolic process"/>
    <property type="evidence" value="ECO:0007669"/>
    <property type="project" value="UniProtKB-UniRule"/>
</dbReference>